<dbReference type="GO" id="GO:0009234">
    <property type="term" value="P:menaquinone biosynthetic process"/>
    <property type="evidence" value="ECO:0007669"/>
    <property type="project" value="TreeGrafter"/>
</dbReference>
<dbReference type="GO" id="GO:0008935">
    <property type="term" value="F:1,4-dihydroxy-2-naphthoyl-CoA synthase activity"/>
    <property type="evidence" value="ECO:0007669"/>
    <property type="project" value="TreeGrafter"/>
</dbReference>
<dbReference type="Gene3D" id="1.10.12.10">
    <property type="entry name" value="Lyase 2-enoyl-coa Hydratase, Chain A, domain 2"/>
    <property type="match status" value="1"/>
</dbReference>
<dbReference type="Gene3D" id="3.90.226.10">
    <property type="entry name" value="2-enoyl-CoA Hydratase, Chain A, domain 1"/>
    <property type="match status" value="1"/>
</dbReference>
<dbReference type="PANTHER" id="PTHR43113">
    <property type="entry name" value="NUCLEOSIDE-DIPHOSPHATE-SUGAR EPIMERASE"/>
    <property type="match status" value="1"/>
</dbReference>
<dbReference type="PANTHER" id="PTHR43113:SF1">
    <property type="entry name" value="1,4-DIHYDROXY-2-NAPHTHOYL-COA SYNTHASE, PEROXISOMAL"/>
    <property type="match status" value="1"/>
</dbReference>
<dbReference type="GO" id="GO:0005829">
    <property type="term" value="C:cytosol"/>
    <property type="evidence" value="ECO:0007669"/>
    <property type="project" value="TreeGrafter"/>
</dbReference>
<dbReference type="CDD" id="cd06558">
    <property type="entry name" value="crotonase-like"/>
    <property type="match status" value="1"/>
</dbReference>
<gene>
    <name evidence="2" type="ORF">HY730_00655</name>
</gene>
<dbReference type="Pfam" id="PF00378">
    <property type="entry name" value="ECH_1"/>
    <property type="match status" value="1"/>
</dbReference>
<sequence length="274" mass="31136">MDFAELIYEKKFHIELEGGVARIAVNRPKSMNAFTLHTMDEAFRAMYDASHDPMIGVILFTGAGDHFGTGGDVEWEQWGLREQFYWRHAPNRLLRISRKPVIAVVKGYCVGGSNHLAYCCDLTIAADTAIFAQNGPRVSSPADGYIMPYLVRVVGAKKAREMWMLCRRYSASEALEMGLVNKVVPLNLLDEEVDKWCEEIMVLSPGCIEVLKASFDWELDTMPQLGLTSGQLYPDWFDMPEGQEGVQAFLNKRKPEFWKIRKSEIESRKKETGK</sequence>
<dbReference type="Proteomes" id="UP000772181">
    <property type="component" value="Unassembled WGS sequence"/>
</dbReference>
<dbReference type="InterPro" id="IPR014748">
    <property type="entry name" value="Enoyl-CoA_hydra_C"/>
</dbReference>
<dbReference type="EMBL" id="JACQWF010000029">
    <property type="protein sequence ID" value="MBI4594870.1"/>
    <property type="molecule type" value="Genomic_DNA"/>
</dbReference>
<comment type="similarity">
    <text evidence="1">Belongs to the enoyl-CoA hydratase/isomerase family.</text>
</comment>
<dbReference type="SUPFAM" id="SSF52096">
    <property type="entry name" value="ClpP/crotonase"/>
    <property type="match status" value="1"/>
</dbReference>
<reference evidence="2" key="1">
    <citation type="submission" date="2020-07" db="EMBL/GenBank/DDBJ databases">
        <title>Huge and variable diversity of episymbiotic CPR bacteria and DPANN archaea in groundwater ecosystems.</title>
        <authorList>
            <person name="He C.Y."/>
            <person name="Keren R."/>
            <person name="Whittaker M."/>
            <person name="Farag I.F."/>
            <person name="Doudna J."/>
            <person name="Cate J.H.D."/>
            <person name="Banfield J.F."/>
        </authorList>
    </citation>
    <scope>NUCLEOTIDE SEQUENCE</scope>
    <source>
        <strain evidence="2">NC_groundwater_1482_Ag_S-0.65um_47_24</strain>
    </source>
</reference>
<dbReference type="AlphaFoldDB" id="A0A933LPA6"/>
<dbReference type="InterPro" id="IPR029045">
    <property type="entry name" value="ClpP/crotonase-like_dom_sf"/>
</dbReference>
<evidence type="ECO:0000256" key="1">
    <source>
        <dbReference type="ARBA" id="ARBA00005254"/>
    </source>
</evidence>
<proteinExistence type="inferred from homology"/>
<name>A0A933LPA6_UNCTE</name>
<organism evidence="2 3">
    <name type="scientific">Tectimicrobiota bacterium</name>
    <dbReference type="NCBI Taxonomy" id="2528274"/>
    <lineage>
        <taxon>Bacteria</taxon>
        <taxon>Pseudomonadati</taxon>
        <taxon>Nitrospinota/Tectimicrobiota group</taxon>
        <taxon>Candidatus Tectimicrobiota</taxon>
    </lineage>
</organism>
<evidence type="ECO:0000313" key="2">
    <source>
        <dbReference type="EMBL" id="MBI4594870.1"/>
    </source>
</evidence>
<accession>A0A933LPA6</accession>
<dbReference type="InterPro" id="IPR001753">
    <property type="entry name" value="Enoyl-CoA_hydra/iso"/>
</dbReference>
<evidence type="ECO:0000313" key="3">
    <source>
        <dbReference type="Proteomes" id="UP000772181"/>
    </source>
</evidence>
<protein>
    <submittedName>
        <fullName evidence="2">Enoyl-CoA hydratase/isomerase family protein</fullName>
    </submittedName>
</protein>
<comment type="caution">
    <text evidence="2">The sequence shown here is derived from an EMBL/GenBank/DDBJ whole genome shotgun (WGS) entry which is preliminary data.</text>
</comment>